<sequence>MIDTDLTCHPIFTELKSNCSPDLIIYIVGSKADLHRHRQVTQDLARLSLHKWFPPPKPPTPPPPPPSSTFSYIRPRFTSFPTLRSAPIAAPIQKVSLSPSPETDDSYDSRSSALSRSTTAPSYIRPRAKSGGLLLPRSNSSAATSPTNQSRFGPHYGTVAWNDHADSSSNSYQDDDEDDEEDSEEWGLQKGMELFEVSAKDDVGISHMFGSLIAAIIEKKDTIERENELKKRDSVLLSTVSTPAWSAQADETEAREKERVAAKSGWSCCSS</sequence>
<dbReference type="EMBL" id="JANAWD010000193">
    <property type="protein sequence ID" value="KAJ3484341.1"/>
    <property type="molecule type" value="Genomic_DNA"/>
</dbReference>
<gene>
    <name evidence="2" type="ORF">NLI96_g5699</name>
</gene>
<dbReference type="AlphaFoldDB" id="A0AAD5V2K0"/>
<proteinExistence type="predicted"/>
<reference evidence="2" key="1">
    <citation type="submission" date="2022-07" db="EMBL/GenBank/DDBJ databases">
        <title>Genome Sequence of Physisporinus lineatus.</title>
        <authorList>
            <person name="Buettner E."/>
        </authorList>
    </citation>
    <scope>NUCLEOTIDE SEQUENCE</scope>
    <source>
        <strain evidence="2">VT162</strain>
    </source>
</reference>
<feature type="compositionally biased region" description="Polar residues" evidence="1">
    <location>
        <begin position="137"/>
        <end position="151"/>
    </location>
</feature>
<feature type="region of interest" description="Disordered" evidence="1">
    <location>
        <begin position="51"/>
        <end position="70"/>
    </location>
</feature>
<feature type="compositionally biased region" description="Acidic residues" evidence="1">
    <location>
        <begin position="173"/>
        <end position="185"/>
    </location>
</feature>
<dbReference type="SUPFAM" id="SSF52540">
    <property type="entry name" value="P-loop containing nucleoside triphosphate hydrolases"/>
    <property type="match status" value="1"/>
</dbReference>
<dbReference type="InterPro" id="IPR027417">
    <property type="entry name" value="P-loop_NTPase"/>
</dbReference>
<feature type="compositionally biased region" description="Pro residues" evidence="1">
    <location>
        <begin position="53"/>
        <end position="67"/>
    </location>
</feature>
<keyword evidence="3" id="KW-1185">Reference proteome</keyword>
<dbReference type="Proteomes" id="UP001212997">
    <property type="component" value="Unassembled WGS sequence"/>
</dbReference>
<feature type="compositionally biased region" description="Low complexity" evidence="1">
    <location>
        <begin position="109"/>
        <end position="122"/>
    </location>
</feature>
<name>A0AAD5V2K0_9APHY</name>
<comment type="caution">
    <text evidence="2">The sequence shown here is derived from an EMBL/GenBank/DDBJ whole genome shotgun (WGS) entry which is preliminary data.</text>
</comment>
<feature type="region of interest" description="Disordered" evidence="1">
    <location>
        <begin position="92"/>
        <end position="185"/>
    </location>
</feature>
<evidence type="ECO:0000256" key="1">
    <source>
        <dbReference type="SAM" id="MobiDB-lite"/>
    </source>
</evidence>
<organism evidence="2 3">
    <name type="scientific">Meripilus lineatus</name>
    <dbReference type="NCBI Taxonomy" id="2056292"/>
    <lineage>
        <taxon>Eukaryota</taxon>
        <taxon>Fungi</taxon>
        <taxon>Dikarya</taxon>
        <taxon>Basidiomycota</taxon>
        <taxon>Agaricomycotina</taxon>
        <taxon>Agaricomycetes</taxon>
        <taxon>Polyporales</taxon>
        <taxon>Meripilaceae</taxon>
        <taxon>Meripilus</taxon>
    </lineage>
</organism>
<evidence type="ECO:0000313" key="2">
    <source>
        <dbReference type="EMBL" id="KAJ3484341.1"/>
    </source>
</evidence>
<protein>
    <submittedName>
        <fullName evidence="2">Uncharacterized protein</fullName>
    </submittedName>
</protein>
<evidence type="ECO:0000313" key="3">
    <source>
        <dbReference type="Proteomes" id="UP001212997"/>
    </source>
</evidence>
<accession>A0AAD5V2K0</accession>